<keyword evidence="2" id="KW-1185">Reference proteome</keyword>
<organism evidence="1 2">
    <name type="scientific">Diphasiastrum complanatum</name>
    <name type="common">Issler's clubmoss</name>
    <name type="synonym">Lycopodium complanatum</name>
    <dbReference type="NCBI Taxonomy" id="34168"/>
    <lineage>
        <taxon>Eukaryota</taxon>
        <taxon>Viridiplantae</taxon>
        <taxon>Streptophyta</taxon>
        <taxon>Embryophyta</taxon>
        <taxon>Tracheophyta</taxon>
        <taxon>Lycopodiopsida</taxon>
        <taxon>Lycopodiales</taxon>
        <taxon>Lycopodiaceae</taxon>
        <taxon>Lycopodioideae</taxon>
        <taxon>Diphasiastrum</taxon>
    </lineage>
</organism>
<evidence type="ECO:0000313" key="1">
    <source>
        <dbReference type="EMBL" id="KAJ7526122.1"/>
    </source>
</evidence>
<reference evidence="2" key="1">
    <citation type="journal article" date="2024" name="Proc. Natl. Acad. Sci. U.S.A.">
        <title>Extraordinary preservation of gene collinearity over three hundred million years revealed in homosporous lycophytes.</title>
        <authorList>
            <person name="Li C."/>
            <person name="Wickell D."/>
            <person name="Kuo L.Y."/>
            <person name="Chen X."/>
            <person name="Nie B."/>
            <person name="Liao X."/>
            <person name="Peng D."/>
            <person name="Ji J."/>
            <person name="Jenkins J."/>
            <person name="Williams M."/>
            <person name="Shu S."/>
            <person name="Plott C."/>
            <person name="Barry K."/>
            <person name="Rajasekar S."/>
            <person name="Grimwood J."/>
            <person name="Han X."/>
            <person name="Sun S."/>
            <person name="Hou Z."/>
            <person name="He W."/>
            <person name="Dai G."/>
            <person name="Sun C."/>
            <person name="Schmutz J."/>
            <person name="Leebens-Mack J.H."/>
            <person name="Li F.W."/>
            <person name="Wang L."/>
        </authorList>
    </citation>
    <scope>NUCLEOTIDE SEQUENCE [LARGE SCALE GENOMIC DNA]</scope>
    <source>
        <strain evidence="2">cv. PW_Plant_1</strain>
    </source>
</reference>
<dbReference type="EMBL" id="CM055108">
    <property type="protein sequence ID" value="KAJ7526122.1"/>
    <property type="molecule type" value="Genomic_DNA"/>
</dbReference>
<proteinExistence type="predicted"/>
<accession>A0ACC2B8L1</accession>
<sequence>MEGPSSADVAQVQSSFLGQSTVSCSLCLDAVNDVGERSIAKLKCGHHFHLECIGSAFNAKGSMQCPNCRCIEEGQWLYANGSPRLQNSSMDGLEEGDLFAGIIDILQSNEDYHRRQVHAGSHLPFGSPPTYQYLTLVFERTNAPPSAYAEYVAHVLYSQQRSLSASAHTCPYLATQRTSFDESVTASYGRAELSSPLQNRRHDGNSARMQTVHLSEGGTRSSGGAGNLHSSRSVAEIDSADSTIFPNHVTGNHVAANHGGVSMQFGQTGVSRRSFPPLSRGTRTPRHTNARRVCTFLVPTSTR</sequence>
<comment type="caution">
    <text evidence="1">The sequence shown here is derived from an EMBL/GenBank/DDBJ whole genome shotgun (WGS) entry which is preliminary data.</text>
</comment>
<gene>
    <name evidence="1" type="ORF">O6H91_17G082700</name>
</gene>
<evidence type="ECO:0000313" key="2">
    <source>
        <dbReference type="Proteomes" id="UP001162992"/>
    </source>
</evidence>
<dbReference type="Proteomes" id="UP001162992">
    <property type="component" value="Chromosome 17"/>
</dbReference>
<protein>
    <submittedName>
        <fullName evidence="1">Uncharacterized protein</fullName>
    </submittedName>
</protein>
<name>A0ACC2B8L1_DIPCM</name>